<comment type="caution">
    <text evidence="1">The sequence shown here is derived from an EMBL/GenBank/DDBJ whole genome shotgun (WGS) entry which is preliminary data.</text>
</comment>
<reference evidence="2" key="1">
    <citation type="journal article" date="2019" name="Curr. Biol.">
        <title>Genome Sequence of Striga asiatica Provides Insight into the Evolution of Plant Parasitism.</title>
        <authorList>
            <person name="Yoshida S."/>
            <person name="Kim S."/>
            <person name="Wafula E.K."/>
            <person name="Tanskanen J."/>
            <person name="Kim Y.M."/>
            <person name="Honaas L."/>
            <person name="Yang Z."/>
            <person name="Spallek T."/>
            <person name="Conn C.E."/>
            <person name="Ichihashi Y."/>
            <person name="Cheong K."/>
            <person name="Cui S."/>
            <person name="Der J.P."/>
            <person name="Gundlach H."/>
            <person name="Jiao Y."/>
            <person name="Hori C."/>
            <person name="Ishida J.K."/>
            <person name="Kasahara H."/>
            <person name="Kiba T."/>
            <person name="Kim M.S."/>
            <person name="Koo N."/>
            <person name="Laohavisit A."/>
            <person name="Lee Y.H."/>
            <person name="Lumba S."/>
            <person name="McCourt P."/>
            <person name="Mortimer J.C."/>
            <person name="Mutuku J.M."/>
            <person name="Nomura T."/>
            <person name="Sasaki-Sekimoto Y."/>
            <person name="Seto Y."/>
            <person name="Wang Y."/>
            <person name="Wakatake T."/>
            <person name="Sakakibara H."/>
            <person name="Demura T."/>
            <person name="Yamaguchi S."/>
            <person name="Yoneyama K."/>
            <person name="Manabe R.I."/>
            <person name="Nelson D.C."/>
            <person name="Schulman A.H."/>
            <person name="Timko M.P."/>
            <person name="dePamphilis C.W."/>
            <person name="Choi D."/>
            <person name="Shirasu K."/>
        </authorList>
    </citation>
    <scope>NUCLEOTIDE SEQUENCE [LARGE SCALE GENOMIC DNA]</scope>
    <source>
        <strain evidence="2">cv. UVA1</strain>
    </source>
</reference>
<organism evidence="1 2">
    <name type="scientific">Striga asiatica</name>
    <name type="common">Asiatic witchweed</name>
    <name type="synonym">Buchnera asiatica</name>
    <dbReference type="NCBI Taxonomy" id="4170"/>
    <lineage>
        <taxon>Eukaryota</taxon>
        <taxon>Viridiplantae</taxon>
        <taxon>Streptophyta</taxon>
        <taxon>Embryophyta</taxon>
        <taxon>Tracheophyta</taxon>
        <taxon>Spermatophyta</taxon>
        <taxon>Magnoliopsida</taxon>
        <taxon>eudicotyledons</taxon>
        <taxon>Gunneridae</taxon>
        <taxon>Pentapetalae</taxon>
        <taxon>asterids</taxon>
        <taxon>lamiids</taxon>
        <taxon>Lamiales</taxon>
        <taxon>Orobanchaceae</taxon>
        <taxon>Buchnereae</taxon>
        <taxon>Striga</taxon>
    </lineage>
</organism>
<proteinExistence type="predicted"/>
<evidence type="ECO:0000313" key="1">
    <source>
        <dbReference type="EMBL" id="GER35578.1"/>
    </source>
</evidence>
<accession>A0A5A7PSD6</accession>
<keyword evidence="2" id="KW-1185">Reference proteome</keyword>
<name>A0A5A7PSD6_STRAF</name>
<dbReference type="EMBL" id="BKCP01004984">
    <property type="protein sequence ID" value="GER35578.1"/>
    <property type="molecule type" value="Genomic_DNA"/>
</dbReference>
<evidence type="ECO:0000313" key="2">
    <source>
        <dbReference type="Proteomes" id="UP000325081"/>
    </source>
</evidence>
<dbReference type="Proteomes" id="UP000325081">
    <property type="component" value="Unassembled WGS sequence"/>
</dbReference>
<gene>
    <name evidence="1" type="ORF">STAS_11866</name>
</gene>
<protein>
    <submittedName>
        <fullName evidence="1">Ribose-5-phosphate isomerase A</fullName>
    </submittedName>
</protein>
<dbReference type="GO" id="GO:0016853">
    <property type="term" value="F:isomerase activity"/>
    <property type="evidence" value="ECO:0007669"/>
    <property type="project" value="UniProtKB-KW"/>
</dbReference>
<keyword evidence="1" id="KW-0413">Isomerase</keyword>
<sequence>MVIAKTTDQIDNQSQPIETIIAATGKTTVIIPEESEQDNLGEIPIPIQEGSVGVSESHPCANMELDVCKSSPINSEKLANIPILQSLSPSTTTQKPKPL</sequence>
<dbReference type="AlphaFoldDB" id="A0A5A7PSD6"/>